<evidence type="ECO:0008006" key="4">
    <source>
        <dbReference type="Google" id="ProtNLM"/>
    </source>
</evidence>
<dbReference type="PANTHER" id="PTHR39456:SF1">
    <property type="entry name" value="METAL-DEPENDENT HYDROLASE"/>
    <property type="match status" value="1"/>
</dbReference>
<reference evidence="2 3" key="1">
    <citation type="submission" date="2016-10" db="EMBL/GenBank/DDBJ databases">
        <authorList>
            <person name="de Groot N.N."/>
        </authorList>
    </citation>
    <scope>NUCLEOTIDE SEQUENCE [LARGE SCALE GENOMIC DNA]</scope>
    <source>
        <strain evidence="2 3">DSM 23609</strain>
    </source>
</reference>
<keyword evidence="1" id="KW-0812">Transmembrane</keyword>
<dbReference type="Proteomes" id="UP000199771">
    <property type="component" value="Unassembled WGS sequence"/>
</dbReference>
<evidence type="ECO:0000256" key="1">
    <source>
        <dbReference type="SAM" id="Phobius"/>
    </source>
</evidence>
<dbReference type="PIRSF" id="PIRSF007580">
    <property type="entry name" value="UCP07580"/>
    <property type="match status" value="1"/>
</dbReference>
<dbReference type="Pfam" id="PF10118">
    <property type="entry name" value="Metal_hydrol"/>
    <property type="match status" value="1"/>
</dbReference>
<evidence type="ECO:0000313" key="3">
    <source>
        <dbReference type="Proteomes" id="UP000199771"/>
    </source>
</evidence>
<name>A0A1I2JCU1_9GAMM</name>
<sequence length="278" mass="32178">MQPIRRDIRFQLDPARVCDWHPDDRKITHFYNALSIFFPEGERFFIHSVRHYRDRIADPELQAAVTAFIGQEAMHGREHSDYNRALVEAGLPVQQLEGIVIRLLERLKRRLPPQLQLSATIALEHLTAIMADALLRNPHFIEGADPRYTALWRWHALEETEHKAVAFDVYDSVFGRGVRAYVVRAIGLLGASLVFWPLVFAFHLRLIAADRKTPRLRGWGRMLAFLYGPRRGLFPKLLRPWLDYFRPSFHPWDHDNRALLREVDAVVAAVDGRLPAAA</sequence>
<evidence type="ECO:0000313" key="2">
    <source>
        <dbReference type="EMBL" id="SFF50501.1"/>
    </source>
</evidence>
<gene>
    <name evidence="2" type="ORF">SAMN04488120_10621</name>
</gene>
<dbReference type="STRING" id="1076937.SAMN04488120_10621"/>
<dbReference type="AlphaFoldDB" id="A0A1I2JCU1"/>
<keyword evidence="1" id="KW-1133">Transmembrane helix</keyword>
<accession>A0A1I2JCU1</accession>
<dbReference type="PANTHER" id="PTHR39456">
    <property type="entry name" value="METAL-DEPENDENT HYDROLASE"/>
    <property type="match status" value="1"/>
</dbReference>
<keyword evidence="3" id="KW-1185">Reference proteome</keyword>
<organism evidence="2 3">
    <name type="scientific">Fontimonas thermophila</name>
    <dbReference type="NCBI Taxonomy" id="1076937"/>
    <lineage>
        <taxon>Bacteria</taxon>
        <taxon>Pseudomonadati</taxon>
        <taxon>Pseudomonadota</taxon>
        <taxon>Gammaproteobacteria</taxon>
        <taxon>Nevskiales</taxon>
        <taxon>Nevskiaceae</taxon>
        <taxon>Fontimonas</taxon>
    </lineage>
</organism>
<dbReference type="EMBL" id="FOOC01000006">
    <property type="protein sequence ID" value="SFF50501.1"/>
    <property type="molecule type" value="Genomic_DNA"/>
</dbReference>
<keyword evidence="1" id="KW-0472">Membrane</keyword>
<dbReference type="InterPro" id="IPR016516">
    <property type="entry name" value="UCP07580"/>
</dbReference>
<dbReference type="RefSeq" id="WP_200769559.1">
    <property type="nucleotide sequence ID" value="NZ_FOOC01000006.1"/>
</dbReference>
<feature type="transmembrane region" description="Helical" evidence="1">
    <location>
        <begin position="181"/>
        <end position="207"/>
    </location>
</feature>
<protein>
    <recommendedName>
        <fullName evidence="4">Metal-dependent hydrolase</fullName>
    </recommendedName>
</protein>
<proteinExistence type="predicted"/>